<evidence type="ECO:0000256" key="1">
    <source>
        <dbReference type="ARBA" id="ARBA00006484"/>
    </source>
</evidence>
<accession>A0A7G9R230</accession>
<dbReference type="RefSeq" id="WP_166101766.1">
    <property type="nucleotide sequence ID" value="NZ_BMMY01000004.1"/>
</dbReference>
<dbReference type="KEGG" id="pei:H9L10_00580"/>
<proteinExistence type="inferred from homology"/>
<dbReference type="PRINTS" id="PR00081">
    <property type="entry name" value="GDHRDH"/>
</dbReference>
<comment type="similarity">
    <text evidence="1">Belongs to the short-chain dehydrogenases/reductases (SDR) family.</text>
</comment>
<protein>
    <submittedName>
        <fullName evidence="4">SDR family oxidoreductase</fullName>
    </submittedName>
</protein>
<evidence type="ECO:0000313" key="5">
    <source>
        <dbReference type="Proteomes" id="UP000515976"/>
    </source>
</evidence>
<feature type="region of interest" description="Disordered" evidence="3">
    <location>
        <begin position="264"/>
        <end position="286"/>
    </location>
</feature>
<dbReference type="GO" id="GO:0016491">
    <property type="term" value="F:oxidoreductase activity"/>
    <property type="evidence" value="ECO:0007669"/>
    <property type="project" value="UniProtKB-KW"/>
</dbReference>
<reference evidence="4 5" key="1">
    <citation type="submission" date="2020-08" db="EMBL/GenBank/DDBJ databases">
        <title>Genome sequence of Phycicoccus endophyticus JCM 31784T.</title>
        <authorList>
            <person name="Hyun D.-W."/>
            <person name="Bae J.-W."/>
        </authorList>
    </citation>
    <scope>NUCLEOTIDE SEQUENCE [LARGE SCALE GENOMIC DNA]</scope>
    <source>
        <strain evidence="4 5">JCM 31784</strain>
    </source>
</reference>
<dbReference type="Gene3D" id="3.40.50.720">
    <property type="entry name" value="NAD(P)-binding Rossmann-like Domain"/>
    <property type="match status" value="1"/>
</dbReference>
<keyword evidence="2" id="KW-0560">Oxidoreductase</keyword>
<dbReference type="PANTHER" id="PTHR24321:SF8">
    <property type="entry name" value="ESTRADIOL 17-BETA-DEHYDROGENASE 8-RELATED"/>
    <property type="match status" value="1"/>
</dbReference>
<keyword evidence="5" id="KW-1185">Reference proteome</keyword>
<evidence type="ECO:0000313" key="4">
    <source>
        <dbReference type="EMBL" id="QNN49655.1"/>
    </source>
</evidence>
<dbReference type="PANTHER" id="PTHR24321">
    <property type="entry name" value="DEHYDROGENASES, SHORT CHAIN"/>
    <property type="match status" value="1"/>
</dbReference>
<sequence length="286" mass="29419">MSRTYVVTGAASGIGRATANLLAHRGNRVIGVDVRSGDVVADLSTPQGREDAVEGVLDEAGGRIDGVVANAGLSLPTAATVAVNYFGAVGLLHGLRSALVAASSGAPRAVVTSSMATLMPVHAPLVEACVAGDEERAMLIAADLEAQGPQVGAILYPSSKRALSRWVRRVAPTATWAGAGIPLNAVAPGIVRTPMVEELIATEEGRAGLEAAVPMPLHGYLEAQQVAALIAWLVSPENTHLCGQTVYVDGGSDVVLRGEDVWSWNDPPSTVSTPHDEARESQPASS</sequence>
<dbReference type="EMBL" id="CP060712">
    <property type="protein sequence ID" value="QNN49655.1"/>
    <property type="molecule type" value="Genomic_DNA"/>
</dbReference>
<dbReference type="InterPro" id="IPR036291">
    <property type="entry name" value="NAD(P)-bd_dom_sf"/>
</dbReference>
<organism evidence="4 5">
    <name type="scientific">Phycicoccus endophyticus</name>
    <dbReference type="NCBI Taxonomy" id="1690220"/>
    <lineage>
        <taxon>Bacteria</taxon>
        <taxon>Bacillati</taxon>
        <taxon>Actinomycetota</taxon>
        <taxon>Actinomycetes</taxon>
        <taxon>Micrococcales</taxon>
        <taxon>Intrasporangiaceae</taxon>
        <taxon>Phycicoccus</taxon>
    </lineage>
</organism>
<dbReference type="Proteomes" id="UP000515976">
    <property type="component" value="Chromosome"/>
</dbReference>
<gene>
    <name evidence="4" type="ORF">H9L10_00580</name>
</gene>
<name>A0A7G9R230_9MICO</name>
<dbReference type="InterPro" id="IPR002347">
    <property type="entry name" value="SDR_fam"/>
</dbReference>
<evidence type="ECO:0000256" key="2">
    <source>
        <dbReference type="ARBA" id="ARBA00023002"/>
    </source>
</evidence>
<dbReference type="AlphaFoldDB" id="A0A7G9R230"/>
<dbReference type="Pfam" id="PF13561">
    <property type="entry name" value="adh_short_C2"/>
    <property type="match status" value="1"/>
</dbReference>
<evidence type="ECO:0000256" key="3">
    <source>
        <dbReference type="SAM" id="MobiDB-lite"/>
    </source>
</evidence>
<dbReference type="SUPFAM" id="SSF51735">
    <property type="entry name" value="NAD(P)-binding Rossmann-fold domains"/>
    <property type="match status" value="1"/>
</dbReference>